<organism evidence="1 2">
    <name type="scientific">Araneus ventricosus</name>
    <name type="common">Orbweaver spider</name>
    <name type="synonym">Epeira ventricosa</name>
    <dbReference type="NCBI Taxonomy" id="182803"/>
    <lineage>
        <taxon>Eukaryota</taxon>
        <taxon>Metazoa</taxon>
        <taxon>Ecdysozoa</taxon>
        <taxon>Arthropoda</taxon>
        <taxon>Chelicerata</taxon>
        <taxon>Arachnida</taxon>
        <taxon>Araneae</taxon>
        <taxon>Araneomorphae</taxon>
        <taxon>Entelegynae</taxon>
        <taxon>Araneoidea</taxon>
        <taxon>Araneidae</taxon>
        <taxon>Araneus</taxon>
    </lineage>
</organism>
<reference evidence="1 2" key="1">
    <citation type="journal article" date="2019" name="Sci. Rep.">
        <title>Orb-weaving spider Araneus ventricosus genome elucidates the spidroin gene catalogue.</title>
        <authorList>
            <person name="Kono N."/>
            <person name="Nakamura H."/>
            <person name="Ohtoshi R."/>
            <person name="Moran D.A.P."/>
            <person name="Shinohara A."/>
            <person name="Yoshida Y."/>
            <person name="Fujiwara M."/>
            <person name="Mori M."/>
            <person name="Tomita M."/>
            <person name="Arakawa K."/>
        </authorList>
    </citation>
    <scope>NUCLEOTIDE SEQUENCE [LARGE SCALE GENOMIC DNA]</scope>
</reference>
<name>A0A4Y2J860_ARAVE</name>
<gene>
    <name evidence="1" type="ORF">AVEN_93747_1</name>
</gene>
<keyword evidence="2" id="KW-1185">Reference proteome</keyword>
<dbReference type="EMBL" id="BGPR01003237">
    <property type="protein sequence ID" value="GBM85478.1"/>
    <property type="molecule type" value="Genomic_DNA"/>
</dbReference>
<accession>A0A4Y2J860</accession>
<evidence type="ECO:0000313" key="2">
    <source>
        <dbReference type="Proteomes" id="UP000499080"/>
    </source>
</evidence>
<dbReference type="AlphaFoldDB" id="A0A4Y2J860"/>
<evidence type="ECO:0000313" key="1">
    <source>
        <dbReference type="EMBL" id="GBM85478.1"/>
    </source>
</evidence>
<sequence>MRTRFFSQYDEAKHETVHIVSVYGKVGREHSLRFLFNPLTPKPAETDHATSILVERISAGCCSERGEKAVGRMALKGFPGVKIRDKRPSIHIFQHP</sequence>
<comment type="caution">
    <text evidence="1">The sequence shown here is derived from an EMBL/GenBank/DDBJ whole genome shotgun (WGS) entry which is preliminary data.</text>
</comment>
<protein>
    <submittedName>
        <fullName evidence="1">Uncharacterized protein</fullName>
    </submittedName>
</protein>
<dbReference type="Proteomes" id="UP000499080">
    <property type="component" value="Unassembled WGS sequence"/>
</dbReference>
<proteinExistence type="predicted"/>